<evidence type="ECO:0000256" key="2">
    <source>
        <dbReference type="ARBA" id="ARBA00022679"/>
    </source>
</evidence>
<comment type="caution">
    <text evidence="6">The sequence shown here is derived from an EMBL/GenBank/DDBJ whole genome shotgun (WGS) entry which is preliminary data.</text>
</comment>
<dbReference type="EC" id="2.3.1.39" evidence="1"/>
<dbReference type="Gene3D" id="3.30.70.250">
    <property type="entry name" value="Malonyl-CoA ACP transacylase, ACP-binding"/>
    <property type="match status" value="1"/>
</dbReference>
<dbReference type="PANTHER" id="PTHR42681:SF1">
    <property type="entry name" value="MALONYL-COA-ACYL CARRIER PROTEIN TRANSACYLASE, MITOCHONDRIAL"/>
    <property type="match status" value="1"/>
</dbReference>
<evidence type="ECO:0000259" key="5">
    <source>
        <dbReference type="SMART" id="SM00827"/>
    </source>
</evidence>
<name>A0A7V7G5K0_9GAMM</name>
<evidence type="ECO:0000256" key="4">
    <source>
        <dbReference type="ARBA" id="ARBA00048462"/>
    </source>
</evidence>
<dbReference type="EMBL" id="VTPY01000001">
    <property type="protein sequence ID" value="KAA0014108.1"/>
    <property type="molecule type" value="Genomic_DNA"/>
</dbReference>
<dbReference type="Gene3D" id="3.40.366.10">
    <property type="entry name" value="Malonyl-Coenzyme A Acyl Carrier Protein, domain 2"/>
    <property type="match status" value="1"/>
</dbReference>
<dbReference type="GO" id="GO:0004314">
    <property type="term" value="F:[acyl-carrier-protein] S-malonyltransferase activity"/>
    <property type="evidence" value="ECO:0007669"/>
    <property type="project" value="UniProtKB-EC"/>
</dbReference>
<dbReference type="InterPro" id="IPR016035">
    <property type="entry name" value="Acyl_Trfase/lysoPLipase"/>
</dbReference>
<dbReference type="GO" id="GO:0006633">
    <property type="term" value="P:fatty acid biosynthetic process"/>
    <property type="evidence" value="ECO:0007669"/>
    <property type="project" value="TreeGrafter"/>
</dbReference>
<dbReference type="InterPro" id="IPR050858">
    <property type="entry name" value="Mal-CoA-ACP_Trans/PKS_FabD"/>
</dbReference>
<keyword evidence="7" id="KW-1185">Reference proteome</keyword>
<evidence type="ECO:0000256" key="1">
    <source>
        <dbReference type="ARBA" id="ARBA00013258"/>
    </source>
</evidence>
<feature type="domain" description="Malonyl-CoA:ACP transacylase (MAT)" evidence="5">
    <location>
        <begin position="63"/>
        <end position="339"/>
    </location>
</feature>
<dbReference type="PANTHER" id="PTHR42681">
    <property type="entry name" value="MALONYL-COA-ACYL CARRIER PROTEIN TRANSACYLASE, MITOCHONDRIAL"/>
    <property type="match status" value="1"/>
</dbReference>
<dbReference type="SMART" id="SM00827">
    <property type="entry name" value="PKS_AT"/>
    <property type="match status" value="1"/>
</dbReference>
<dbReference type="InterPro" id="IPR001227">
    <property type="entry name" value="Ac_transferase_dom_sf"/>
</dbReference>
<accession>A0A7V7G5K0</accession>
<keyword evidence="2 6" id="KW-0808">Transferase</keyword>
<sequence>MSATRNSSPVSAARERLLVVCPGRGTYNATEWGMLNRLAGGCDWLKRFDAMRREADMPTLSELDGETPFRRSLHGRGEHASPLIYACAWADLLAIDRERYEIVAVTGNSMGWYIALAVAGALNSEDALHLIGTMGLMMQETLAGGQVIYPWVDESWRPDWTLRQELLALIERIHGSSGAELYLSIELGGMLVFGGNETGLARLAEAVPPRERLPLRLHQHAAFHTPLQEGVRREARRELASLPLHAPEVPMIDGRGHVWTPWSTDSERLWDYTLGEQLVAPYDFTAAIRVGVREFAPDRIVIPGPGATLGGATAQVLVQLGWRGLDSKAAFLALQAQDPALLCMGIPEQRERLVRDTEAMPLGA</sequence>
<comment type="catalytic activity">
    <reaction evidence="4">
        <text>holo-[ACP] + malonyl-CoA = malonyl-[ACP] + CoA</text>
        <dbReference type="Rhea" id="RHEA:41792"/>
        <dbReference type="Rhea" id="RHEA-COMP:9623"/>
        <dbReference type="Rhea" id="RHEA-COMP:9685"/>
        <dbReference type="ChEBI" id="CHEBI:57287"/>
        <dbReference type="ChEBI" id="CHEBI:57384"/>
        <dbReference type="ChEBI" id="CHEBI:64479"/>
        <dbReference type="ChEBI" id="CHEBI:78449"/>
        <dbReference type="EC" id="2.3.1.39"/>
    </reaction>
</comment>
<dbReference type="InterPro" id="IPR014043">
    <property type="entry name" value="Acyl_transferase_dom"/>
</dbReference>
<evidence type="ECO:0000256" key="3">
    <source>
        <dbReference type="ARBA" id="ARBA00023315"/>
    </source>
</evidence>
<dbReference type="AlphaFoldDB" id="A0A7V7G5K0"/>
<evidence type="ECO:0000313" key="6">
    <source>
        <dbReference type="EMBL" id="KAA0014108.1"/>
    </source>
</evidence>
<proteinExistence type="predicted"/>
<gene>
    <name evidence="6" type="ORF">F0A17_00080</name>
</gene>
<organism evidence="6 7">
    <name type="scientific">Billgrantia pellis</name>
    <dbReference type="NCBI Taxonomy" id="2606936"/>
    <lineage>
        <taxon>Bacteria</taxon>
        <taxon>Pseudomonadati</taxon>
        <taxon>Pseudomonadota</taxon>
        <taxon>Gammaproteobacteria</taxon>
        <taxon>Oceanospirillales</taxon>
        <taxon>Halomonadaceae</taxon>
        <taxon>Billgrantia</taxon>
    </lineage>
</organism>
<dbReference type="SUPFAM" id="SSF52151">
    <property type="entry name" value="FabD/lysophospholipase-like"/>
    <property type="match status" value="1"/>
</dbReference>
<reference evidence="6 7" key="1">
    <citation type="submission" date="2019-08" db="EMBL/GenBank/DDBJ databases">
        <title>Bioinformatics analysis of the strain L3 and L5.</title>
        <authorList>
            <person name="Li X."/>
        </authorList>
    </citation>
    <scope>NUCLEOTIDE SEQUENCE [LARGE SCALE GENOMIC DNA]</scope>
    <source>
        <strain evidence="6 7">L5</strain>
    </source>
</reference>
<keyword evidence="3" id="KW-0012">Acyltransferase</keyword>
<evidence type="ECO:0000313" key="7">
    <source>
        <dbReference type="Proteomes" id="UP000486760"/>
    </source>
</evidence>
<dbReference type="RefSeq" id="WP_149326323.1">
    <property type="nucleotide sequence ID" value="NZ_VTPY01000001.1"/>
</dbReference>
<dbReference type="Proteomes" id="UP000486760">
    <property type="component" value="Unassembled WGS sequence"/>
</dbReference>
<protein>
    <recommendedName>
        <fullName evidence="1">[acyl-carrier-protein] S-malonyltransferase</fullName>
        <ecNumber evidence="1">2.3.1.39</ecNumber>
    </recommendedName>
</protein>